<keyword evidence="3" id="KW-1185">Reference proteome</keyword>
<proteinExistence type="predicted"/>
<evidence type="ECO:0000313" key="2">
    <source>
        <dbReference type="EMBL" id="GMN73326.1"/>
    </source>
</evidence>
<dbReference type="EMBL" id="BTGU01019635">
    <property type="protein sequence ID" value="GMN73316.1"/>
    <property type="molecule type" value="Genomic_DNA"/>
</dbReference>
<accession>A0AA88EEM4</accession>
<comment type="caution">
    <text evidence="1">The sequence shown here is derived from an EMBL/GenBank/DDBJ whole genome shotgun (WGS) entry which is preliminary data.</text>
</comment>
<reference evidence="1" key="1">
    <citation type="submission" date="2023-07" db="EMBL/GenBank/DDBJ databases">
        <title>draft genome sequence of fig (Ficus carica).</title>
        <authorList>
            <person name="Takahashi T."/>
            <person name="Nishimura K."/>
        </authorList>
    </citation>
    <scope>NUCLEOTIDE SEQUENCE</scope>
</reference>
<name>A0AA88EEM4_FICCA</name>
<gene>
    <name evidence="1" type="ORF">TIFTF001_056075</name>
    <name evidence="2" type="ORF">TIFTF001_056077</name>
</gene>
<evidence type="ECO:0000313" key="1">
    <source>
        <dbReference type="EMBL" id="GMN73316.1"/>
    </source>
</evidence>
<protein>
    <submittedName>
        <fullName evidence="1">Uncharacterized protein</fullName>
    </submittedName>
</protein>
<dbReference type="AlphaFoldDB" id="A0AA88EEM4"/>
<evidence type="ECO:0000313" key="3">
    <source>
        <dbReference type="Proteomes" id="UP001187192"/>
    </source>
</evidence>
<dbReference type="EMBL" id="BTGU01019637">
    <property type="protein sequence ID" value="GMN73326.1"/>
    <property type="molecule type" value="Genomic_DNA"/>
</dbReference>
<dbReference type="Proteomes" id="UP001187192">
    <property type="component" value="Unassembled WGS sequence"/>
</dbReference>
<organism evidence="1 3">
    <name type="scientific">Ficus carica</name>
    <name type="common">Common fig</name>
    <dbReference type="NCBI Taxonomy" id="3494"/>
    <lineage>
        <taxon>Eukaryota</taxon>
        <taxon>Viridiplantae</taxon>
        <taxon>Streptophyta</taxon>
        <taxon>Embryophyta</taxon>
        <taxon>Tracheophyta</taxon>
        <taxon>Spermatophyta</taxon>
        <taxon>Magnoliopsida</taxon>
        <taxon>eudicotyledons</taxon>
        <taxon>Gunneridae</taxon>
        <taxon>Pentapetalae</taxon>
        <taxon>rosids</taxon>
        <taxon>fabids</taxon>
        <taxon>Rosales</taxon>
        <taxon>Moraceae</taxon>
        <taxon>Ficeae</taxon>
        <taxon>Ficus</taxon>
    </lineage>
</organism>
<sequence>MNQQGDRSFDEVVKLRLRGLNQKAIGEESVAGKEDDLDGLEEAGMRGMVGDTEQMPVRKIVILTIWV</sequence>